<dbReference type="AlphaFoldDB" id="A0A919KX24"/>
<keyword evidence="3" id="KW-0443">Lipid metabolism</keyword>
<feature type="chain" id="PRO_5037415768" description="galactosylceramidase" evidence="6">
    <location>
        <begin position="18"/>
        <end position="810"/>
    </location>
</feature>
<dbReference type="PANTHER" id="PTHR15172">
    <property type="entry name" value="GALACTOCEREBROSIDASE"/>
    <property type="match status" value="1"/>
</dbReference>
<dbReference type="SUPFAM" id="SSF51445">
    <property type="entry name" value="(Trans)glycosidases"/>
    <property type="match status" value="1"/>
</dbReference>
<evidence type="ECO:0000256" key="6">
    <source>
        <dbReference type="SAM" id="SignalP"/>
    </source>
</evidence>
<dbReference type="InterPro" id="IPR049161">
    <property type="entry name" value="GH59_cat"/>
</dbReference>
<evidence type="ECO:0000256" key="3">
    <source>
        <dbReference type="ARBA" id="ARBA00022919"/>
    </source>
</evidence>
<protein>
    <recommendedName>
        <fullName evidence="2">galactosylceramidase</fullName>
        <ecNumber evidence="2">3.2.1.46</ecNumber>
    </recommendedName>
    <alternativeName>
        <fullName evidence="5">Galactosylceramidase</fullName>
    </alternativeName>
</protein>
<name>A0A919KX24_9ACTN</name>
<dbReference type="EMBL" id="BNBO01000026">
    <property type="protein sequence ID" value="GHH75688.1"/>
    <property type="molecule type" value="Genomic_DNA"/>
</dbReference>
<evidence type="ECO:0000313" key="9">
    <source>
        <dbReference type="Proteomes" id="UP000617734"/>
    </source>
</evidence>
<keyword evidence="6" id="KW-0732">Signal</keyword>
<dbReference type="CDD" id="cd23418">
    <property type="entry name" value="beta-trefoil_Ricin_XLN-like"/>
    <property type="match status" value="1"/>
</dbReference>
<reference evidence="8" key="2">
    <citation type="submission" date="2020-09" db="EMBL/GenBank/DDBJ databases">
        <authorList>
            <person name="Sun Q."/>
            <person name="Ohkuma M."/>
        </authorList>
    </citation>
    <scope>NUCLEOTIDE SEQUENCE</scope>
    <source>
        <strain evidence="8">JCM 4646</strain>
    </source>
</reference>
<dbReference type="Proteomes" id="UP000617734">
    <property type="component" value="Unassembled WGS sequence"/>
</dbReference>
<feature type="signal peptide" evidence="6">
    <location>
        <begin position="1"/>
        <end position="17"/>
    </location>
</feature>
<dbReference type="GO" id="GO:0004336">
    <property type="term" value="F:galactosylceramidase activity"/>
    <property type="evidence" value="ECO:0007669"/>
    <property type="project" value="UniProtKB-EC"/>
</dbReference>
<accession>A0A919KX24</accession>
<evidence type="ECO:0000313" key="8">
    <source>
        <dbReference type="EMBL" id="GHH75688.1"/>
    </source>
</evidence>
<feature type="domain" description="Ricin B lectin" evidence="7">
    <location>
        <begin position="683"/>
        <end position="810"/>
    </location>
</feature>
<dbReference type="Gene3D" id="2.80.10.50">
    <property type="match status" value="1"/>
</dbReference>
<evidence type="ECO:0000256" key="1">
    <source>
        <dbReference type="ARBA" id="ARBA00005637"/>
    </source>
</evidence>
<dbReference type="RefSeq" id="WP_229927660.1">
    <property type="nucleotide sequence ID" value="NZ_BNBO01000026.1"/>
</dbReference>
<comment type="similarity">
    <text evidence="1">Belongs to the glycosyl hydrolase 59 family.</text>
</comment>
<keyword evidence="9" id="KW-1185">Reference proteome</keyword>
<dbReference type="Pfam" id="PF00652">
    <property type="entry name" value="Ricin_B_lectin"/>
    <property type="match status" value="1"/>
</dbReference>
<dbReference type="InterPro" id="IPR035992">
    <property type="entry name" value="Ricin_B-like_lectins"/>
</dbReference>
<dbReference type="PANTHER" id="PTHR15172:SF1">
    <property type="entry name" value="GALACTOCEREBROSIDASE"/>
    <property type="match status" value="1"/>
</dbReference>
<dbReference type="InterPro" id="IPR001286">
    <property type="entry name" value="Glyco_hydro_59"/>
</dbReference>
<dbReference type="GO" id="GO:0006683">
    <property type="term" value="P:galactosylceramide catabolic process"/>
    <property type="evidence" value="ECO:0007669"/>
    <property type="project" value="InterPro"/>
</dbReference>
<dbReference type="Gene3D" id="2.60.120.560">
    <property type="entry name" value="Exo-inulinase, domain 1"/>
    <property type="match status" value="1"/>
</dbReference>
<gene>
    <name evidence="8" type="ORF">GCM10018781_45200</name>
</gene>
<dbReference type="GO" id="GO:0005764">
    <property type="term" value="C:lysosome"/>
    <property type="evidence" value="ECO:0007669"/>
    <property type="project" value="TreeGrafter"/>
</dbReference>
<dbReference type="GO" id="GO:0016020">
    <property type="term" value="C:membrane"/>
    <property type="evidence" value="ECO:0007669"/>
    <property type="project" value="GOC"/>
</dbReference>
<keyword evidence="3" id="KW-0746">Sphingolipid metabolism</keyword>
<dbReference type="InterPro" id="IPR013785">
    <property type="entry name" value="Aldolase_TIM"/>
</dbReference>
<keyword evidence="4" id="KW-0442">Lipid degradation</keyword>
<dbReference type="InterPro" id="IPR000772">
    <property type="entry name" value="Ricin_B_lectin"/>
</dbReference>
<evidence type="ECO:0000256" key="4">
    <source>
        <dbReference type="ARBA" id="ARBA00022963"/>
    </source>
</evidence>
<dbReference type="Gene3D" id="3.20.20.80">
    <property type="entry name" value="Glycosidases"/>
    <property type="match status" value="1"/>
</dbReference>
<organism evidence="8 9">
    <name type="scientific">Kitasatospora indigofera</name>
    <dbReference type="NCBI Taxonomy" id="67307"/>
    <lineage>
        <taxon>Bacteria</taxon>
        <taxon>Bacillati</taxon>
        <taxon>Actinomycetota</taxon>
        <taxon>Actinomycetes</taxon>
        <taxon>Kitasatosporales</taxon>
        <taxon>Streptomycetaceae</taxon>
        <taxon>Kitasatospora</taxon>
    </lineage>
</organism>
<dbReference type="PRINTS" id="PR00850">
    <property type="entry name" value="GLHYDRLASE59"/>
</dbReference>
<comment type="caution">
    <text evidence="8">The sequence shown here is derived from an EMBL/GenBank/DDBJ whole genome shotgun (WGS) entry which is preliminary data.</text>
</comment>
<dbReference type="Pfam" id="PF02057">
    <property type="entry name" value="Glyco_hydro_59"/>
    <property type="match status" value="1"/>
</dbReference>
<dbReference type="InterPro" id="IPR017853">
    <property type="entry name" value="GH"/>
</dbReference>
<reference evidence="8" key="1">
    <citation type="journal article" date="2014" name="Int. J. Syst. Evol. Microbiol.">
        <title>Complete genome sequence of Corynebacterium casei LMG S-19264T (=DSM 44701T), isolated from a smear-ripened cheese.</title>
        <authorList>
            <consortium name="US DOE Joint Genome Institute (JGI-PGF)"/>
            <person name="Walter F."/>
            <person name="Albersmeier A."/>
            <person name="Kalinowski J."/>
            <person name="Ruckert C."/>
        </authorList>
    </citation>
    <scope>NUCLEOTIDE SEQUENCE</scope>
    <source>
        <strain evidence="8">JCM 4646</strain>
    </source>
</reference>
<dbReference type="Gene3D" id="3.20.20.70">
    <property type="entry name" value="Aldolase class I"/>
    <property type="match status" value="1"/>
</dbReference>
<dbReference type="EC" id="3.2.1.46" evidence="2"/>
<dbReference type="PROSITE" id="PS50231">
    <property type="entry name" value="RICIN_B_LECTIN"/>
    <property type="match status" value="1"/>
</dbReference>
<evidence type="ECO:0000256" key="2">
    <source>
        <dbReference type="ARBA" id="ARBA00012657"/>
    </source>
</evidence>
<dbReference type="GeneID" id="95354907"/>
<proteinExistence type="inferred from homology"/>
<dbReference type="SMART" id="SM00458">
    <property type="entry name" value="RICIN"/>
    <property type="match status" value="1"/>
</dbReference>
<sequence>MGLAAALVLAVPPAAGAAPPTAAHPAAAPPAAAVPVPPAAPGPAAGGTITVDGASGGRLLDGIGAASGGGGNSRLLYDYPEPQRSEILDLLFKPGYGASLQILKVEVGGDTNSTDGAEPSAEHTATDVDWNRGYEWWLMEQAKARNPDIRLYALAWGAPGWIGSFWSTAMIDYYVRWIEHARSDHGLTIDFVGGWNEHQDVDRAWYQEFHAALAAHGLPTRIVGADDGGADWTVADTMAADPAFAAAVDVIGIHYPCGYLTAQTDCRPPNGNALAGGKPVWASESGSHDHQDGVALIRGTNRAYLDARMTSYINWPLVAAVHQSLPFSTDGLLLANQPWSGNYTVGRNLWATAHTTRFTRAGWQYLDTGSGYLGGDRAGGSHVSLKSPDGSAWTTVVETTTATAARSTAFRVRGGLPDTRVHVWASKLDSTDPAQWMTRQPDLTPTAGAFSLTLQPGYAYTLTSTEPDPPGTPTAVPARHALALPYTDDFERYPAGREARYLSDMQGAFETAPCAGGRPGGCLRQAAPTRPIEWSRADCEPFALIGDPGWGDYTVSLDALLPEGGGVELLGRATRQSKGAPGHQAGYYLRISDTGSWSVSRNSATDAESVSTLLGGTTTPPGSSAWHTVSLGFQGSTITAALDGAVLGTITDSTYSVGLAGLGTSGYQPAQFDDLAVTGSGAGDTSTLVGVGSDRCADATALGSADGTAVQLWTCNGGANQRVTLAPGAALTIYGKCLLPAGRGTAPGTPVVLGTCDGGAAQRWTLNGDGTVVGGPSGLCLSVAGARRDDGAPLELGVCTGDDSRHWTRV</sequence>
<dbReference type="SUPFAM" id="SSF50370">
    <property type="entry name" value="Ricin B-like lectins"/>
    <property type="match status" value="1"/>
</dbReference>
<dbReference type="InterPro" id="IPR049162">
    <property type="entry name" value="GH59_C"/>
</dbReference>
<evidence type="ECO:0000256" key="5">
    <source>
        <dbReference type="ARBA" id="ARBA00033098"/>
    </source>
</evidence>
<evidence type="ECO:0000259" key="7">
    <source>
        <dbReference type="SMART" id="SM00458"/>
    </source>
</evidence>
<dbReference type="Pfam" id="PF21708">
    <property type="entry name" value="Glyco_hydro_59_C"/>
    <property type="match status" value="1"/>
</dbReference>